<keyword evidence="2" id="KW-1185">Reference proteome</keyword>
<dbReference type="Proteomes" id="UP000821866">
    <property type="component" value="Chromosome 2"/>
</dbReference>
<reference evidence="1" key="1">
    <citation type="journal article" date="2020" name="Cell">
        <title>Large-Scale Comparative Analyses of Tick Genomes Elucidate Their Genetic Diversity and Vector Capacities.</title>
        <authorList>
            <consortium name="Tick Genome and Microbiome Consortium (TIGMIC)"/>
            <person name="Jia N."/>
            <person name="Wang J."/>
            <person name="Shi W."/>
            <person name="Du L."/>
            <person name="Sun Y."/>
            <person name="Zhan W."/>
            <person name="Jiang J.F."/>
            <person name="Wang Q."/>
            <person name="Zhang B."/>
            <person name="Ji P."/>
            <person name="Bell-Sakyi L."/>
            <person name="Cui X.M."/>
            <person name="Yuan T.T."/>
            <person name="Jiang B.G."/>
            <person name="Yang W.F."/>
            <person name="Lam T.T."/>
            <person name="Chang Q.C."/>
            <person name="Ding S.J."/>
            <person name="Wang X.J."/>
            <person name="Zhu J.G."/>
            <person name="Ruan X.D."/>
            <person name="Zhao L."/>
            <person name="Wei J.T."/>
            <person name="Ye R.Z."/>
            <person name="Que T.C."/>
            <person name="Du C.H."/>
            <person name="Zhou Y.H."/>
            <person name="Cheng J.X."/>
            <person name="Dai P.F."/>
            <person name="Guo W.B."/>
            <person name="Han X.H."/>
            <person name="Huang E.J."/>
            <person name="Li L.F."/>
            <person name="Wei W."/>
            <person name="Gao Y.C."/>
            <person name="Liu J.Z."/>
            <person name="Shao H.Z."/>
            <person name="Wang X."/>
            <person name="Wang C.C."/>
            <person name="Yang T.C."/>
            <person name="Huo Q.B."/>
            <person name="Li W."/>
            <person name="Chen H.Y."/>
            <person name="Chen S.E."/>
            <person name="Zhou L.G."/>
            <person name="Ni X.B."/>
            <person name="Tian J.H."/>
            <person name="Sheng Y."/>
            <person name="Liu T."/>
            <person name="Pan Y.S."/>
            <person name="Xia L.Y."/>
            <person name="Li J."/>
            <person name="Zhao F."/>
            <person name="Cao W.C."/>
        </authorList>
    </citation>
    <scope>NUCLEOTIDE SEQUENCE</scope>
    <source>
        <strain evidence="1">Rmic-2018</strain>
    </source>
</reference>
<gene>
    <name evidence="1" type="ORF">HPB51_012069</name>
</gene>
<evidence type="ECO:0000313" key="1">
    <source>
        <dbReference type="EMBL" id="KAH8033398.1"/>
    </source>
</evidence>
<dbReference type="AlphaFoldDB" id="A0A9J6EG95"/>
<accession>A0A9J6EG95</accession>
<evidence type="ECO:0000313" key="2">
    <source>
        <dbReference type="Proteomes" id="UP000821866"/>
    </source>
</evidence>
<name>A0A9J6EG95_RHIMP</name>
<proteinExistence type="predicted"/>
<organism evidence="1 2">
    <name type="scientific">Rhipicephalus microplus</name>
    <name type="common">Cattle tick</name>
    <name type="synonym">Boophilus microplus</name>
    <dbReference type="NCBI Taxonomy" id="6941"/>
    <lineage>
        <taxon>Eukaryota</taxon>
        <taxon>Metazoa</taxon>
        <taxon>Ecdysozoa</taxon>
        <taxon>Arthropoda</taxon>
        <taxon>Chelicerata</taxon>
        <taxon>Arachnida</taxon>
        <taxon>Acari</taxon>
        <taxon>Parasitiformes</taxon>
        <taxon>Ixodida</taxon>
        <taxon>Ixodoidea</taxon>
        <taxon>Ixodidae</taxon>
        <taxon>Rhipicephalinae</taxon>
        <taxon>Rhipicephalus</taxon>
        <taxon>Boophilus</taxon>
    </lineage>
</organism>
<dbReference type="VEuPathDB" id="VectorBase:LOC119161814"/>
<sequence>MAVARLSAPKSTDLRQEFRTGWLRPLERKHDDRRLRRLGQHPSWPYGNKIASDSFHYECAVLNTSIGLIETRPCEDKHQFVCIRDNELRPVDVSERELSVELTSSQPPILLSRSLADFRLTCRAKLRNGTMLKEPGNHGYAHVWTKNGIFLDTTNSFLQPETVSELNAYTHIDPSKQGRYQCGLKALPSGHTVWSHVITLVFEGGLKVRTPFACF</sequence>
<comment type="caution">
    <text evidence="1">The sequence shown here is derived from an EMBL/GenBank/DDBJ whole genome shotgun (WGS) entry which is preliminary data.</text>
</comment>
<protein>
    <recommendedName>
        <fullName evidence="3">Ig-like domain-containing protein</fullName>
    </recommendedName>
</protein>
<reference evidence="1" key="2">
    <citation type="submission" date="2021-09" db="EMBL/GenBank/DDBJ databases">
        <authorList>
            <person name="Jia N."/>
            <person name="Wang J."/>
            <person name="Shi W."/>
            <person name="Du L."/>
            <person name="Sun Y."/>
            <person name="Zhan W."/>
            <person name="Jiang J."/>
            <person name="Wang Q."/>
            <person name="Zhang B."/>
            <person name="Ji P."/>
            <person name="Sakyi L.B."/>
            <person name="Cui X."/>
            <person name="Yuan T."/>
            <person name="Jiang B."/>
            <person name="Yang W."/>
            <person name="Lam T.T.-Y."/>
            <person name="Chang Q."/>
            <person name="Ding S."/>
            <person name="Wang X."/>
            <person name="Zhu J."/>
            <person name="Ruan X."/>
            <person name="Zhao L."/>
            <person name="Wei J."/>
            <person name="Que T."/>
            <person name="Du C."/>
            <person name="Cheng J."/>
            <person name="Dai P."/>
            <person name="Han X."/>
            <person name="Huang E."/>
            <person name="Gao Y."/>
            <person name="Liu J."/>
            <person name="Shao H."/>
            <person name="Ye R."/>
            <person name="Li L."/>
            <person name="Wei W."/>
            <person name="Wang X."/>
            <person name="Wang C."/>
            <person name="Huo Q."/>
            <person name="Li W."/>
            <person name="Guo W."/>
            <person name="Chen H."/>
            <person name="Chen S."/>
            <person name="Zhou L."/>
            <person name="Zhou L."/>
            <person name="Ni X."/>
            <person name="Tian J."/>
            <person name="Zhou Y."/>
            <person name="Sheng Y."/>
            <person name="Liu T."/>
            <person name="Pan Y."/>
            <person name="Xia L."/>
            <person name="Li J."/>
            <person name="Zhao F."/>
            <person name="Cao W."/>
        </authorList>
    </citation>
    <scope>NUCLEOTIDE SEQUENCE</scope>
    <source>
        <strain evidence="1">Rmic-2018</strain>
        <tissue evidence="1">Larvae</tissue>
    </source>
</reference>
<evidence type="ECO:0008006" key="3">
    <source>
        <dbReference type="Google" id="ProtNLM"/>
    </source>
</evidence>
<dbReference type="EMBL" id="JABSTU010000004">
    <property type="protein sequence ID" value="KAH8033398.1"/>
    <property type="molecule type" value="Genomic_DNA"/>
</dbReference>